<sequence length="191" mass="21022">MRRLILSLVQSINGSFAENGWSTGVSTDADFRRFLALRRSANAIIVDRRTALNPQLPVINAAGKTLQHTPVHVLTESDPTALQSELDARGLDYRAQHFTAKTITEVAASLPTAPSPESVPTDESVLLCESGPNLAFRLLEHYPGAELHLSVSPCYIRTPGSHFSGLEAEIDLRLIDVRTEDDQVFLRYTRA</sequence>
<accession>A0ABQ1LS92</accession>
<evidence type="ECO:0008006" key="3">
    <source>
        <dbReference type="Google" id="ProtNLM"/>
    </source>
</evidence>
<reference evidence="2" key="1">
    <citation type="journal article" date="2019" name="Int. J. Syst. Evol. Microbiol.">
        <title>The Global Catalogue of Microorganisms (GCM) 10K type strain sequencing project: providing services to taxonomists for standard genome sequencing and annotation.</title>
        <authorList>
            <consortium name="The Broad Institute Genomics Platform"/>
            <consortium name="The Broad Institute Genome Sequencing Center for Infectious Disease"/>
            <person name="Wu L."/>
            <person name="Ma J."/>
        </authorList>
    </citation>
    <scope>NUCLEOTIDE SEQUENCE [LARGE SCALE GENOMIC DNA]</scope>
    <source>
        <strain evidence="2">CGMCC 1.15472</strain>
    </source>
</reference>
<gene>
    <name evidence="1" type="ORF">GCM10010974_08340</name>
</gene>
<dbReference type="SUPFAM" id="SSF53597">
    <property type="entry name" value="Dihydrofolate reductase-like"/>
    <property type="match status" value="1"/>
</dbReference>
<evidence type="ECO:0000313" key="1">
    <source>
        <dbReference type="EMBL" id="GGC28136.1"/>
    </source>
</evidence>
<dbReference type="InterPro" id="IPR024072">
    <property type="entry name" value="DHFR-like_dom_sf"/>
</dbReference>
<keyword evidence="2" id="KW-1185">Reference proteome</keyword>
<dbReference type="RefSeq" id="WP_181270591.1">
    <property type="nucleotide sequence ID" value="NZ_BMJG01000001.1"/>
</dbReference>
<organism evidence="1 2">
    <name type="scientific">Brevibacterium sediminis</name>
    <dbReference type="NCBI Taxonomy" id="1857024"/>
    <lineage>
        <taxon>Bacteria</taxon>
        <taxon>Bacillati</taxon>
        <taxon>Actinomycetota</taxon>
        <taxon>Actinomycetes</taxon>
        <taxon>Micrococcales</taxon>
        <taxon>Brevibacteriaceae</taxon>
        <taxon>Brevibacterium</taxon>
    </lineage>
</organism>
<dbReference type="Proteomes" id="UP000632322">
    <property type="component" value="Unassembled WGS sequence"/>
</dbReference>
<dbReference type="EMBL" id="BMJG01000001">
    <property type="protein sequence ID" value="GGC28136.1"/>
    <property type="molecule type" value="Genomic_DNA"/>
</dbReference>
<dbReference type="Gene3D" id="3.40.430.10">
    <property type="entry name" value="Dihydrofolate Reductase, subunit A"/>
    <property type="match status" value="1"/>
</dbReference>
<comment type="caution">
    <text evidence="1">The sequence shown here is derived from an EMBL/GenBank/DDBJ whole genome shotgun (WGS) entry which is preliminary data.</text>
</comment>
<proteinExistence type="predicted"/>
<name>A0ABQ1LS92_9MICO</name>
<evidence type="ECO:0000313" key="2">
    <source>
        <dbReference type="Proteomes" id="UP000632322"/>
    </source>
</evidence>
<protein>
    <recommendedName>
        <fullName evidence="3">Pyrimidine reductase</fullName>
    </recommendedName>
</protein>